<dbReference type="GO" id="GO:0051007">
    <property type="term" value="F:squalene-hopene cyclase activity"/>
    <property type="evidence" value="ECO:0007669"/>
    <property type="project" value="UniProtKB-EC"/>
</dbReference>
<feature type="domain" description="Squalene cyclase C-terminal" evidence="5">
    <location>
        <begin position="304"/>
        <end position="628"/>
    </location>
</feature>
<sequence length="632" mass="69818">MIPMNQRIQAGIDNLINRLLSSQSADGSWRLGFIEYGMSTDAAAVLLLTSAGINKPKLVSSLRDRILAKQSDDGAWRVYPDENGGNLSATAECYFALQFAGLSASEPRMVKAREAIRNMGGLSSIDSLLTKFMLAAVGQYEWPRWFPVPLSLLLLPQSAPVHFYKFSCYARVHMAPMMLLGDRKPAFKLPHVEPLPSQPSTESWLNHFDRRFIEMYNNRLFDIPGLTAPTLREQGTKKALDFMFERLEPDGTLYCYASATMLMVQALRALGFAITDPIITRAIGGLEALLTQDNGHVTMQNTTSTVWDTALISHALREAGVTAAHPAIRSAGSYLLSRQHTKLGDWKLRADAEHPTPGGWGFSDHNTINPDMDDTTAALRALEALSGIGPAGMTYQDAAERGLQWLLSMQNSDGGWAAFERNTNSRIIRFIPLDGAEDAATDPSTPDLTGRTLDYLGRHAGLTAKRSRFVRRAADWLYGTQERNGSWYGRWGVCYLYGTWAALTGLTAVGESPEHPQIRRAVDWLYRVQNSDGGFGESCRSDSVKRFSPLPYSTLSQTAWALDALTAVTAGRPTEAMERACSFLLQELNANGRAAQYPTGAGLPGYLYTRYDSYSLIWPLLALANYRNKFAP</sequence>
<dbReference type="InterPro" id="IPR032696">
    <property type="entry name" value="SQ_cyclase_C"/>
</dbReference>
<keyword evidence="4 7" id="KW-0413">Isomerase</keyword>
<proteinExistence type="inferred from homology"/>
<evidence type="ECO:0000256" key="4">
    <source>
        <dbReference type="ARBA" id="ARBA00023235"/>
    </source>
</evidence>
<dbReference type="UniPathway" id="UPA00337"/>
<evidence type="ECO:0000259" key="6">
    <source>
        <dbReference type="Pfam" id="PF13249"/>
    </source>
</evidence>
<dbReference type="InterPro" id="IPR032697">
    <property type="entry name" value="SQ_cyclase_N"/>
</dbReference>
<reference evidence="7 8" key="1">
    <citation type="submission" date="2018-06" db="EMBL/GenBank/DDBJ databases">
        <title>Paenibacillus montanisoli sp. nov., isolated from mountain area soil.</title>
        <authorList>
            <person name="Wu M."/>
        </authorList>
    </citation>
    <scope>NUCLEOTIDE SEQUENCE [LARGE SCALE GENOMIC DNA]</scope>
    <source>
        <strain evidence="7 8">RA17</strain>
    </source>
</reference>
<dbReference type="PANTHER" id="PTHR11764:SF20">
    <property type="entry name" value="LANOSTEROL SYNTHASE"/>
    <property type="match status" value="1"/>
</dbReference>
<accession>A0A328U6G4</accession>
<evidence type="ECO:0000256" key="2">
    <source>
        <dbReference type="ARBA" id="ARBA00009755"/>
    </source>
</evidence>
<dbReference type="InterPro" id="IPR008930">
    <property type="entry name" value="Terpenoid_cyclase/PrenylTrfase"/>
</dbReference>
<dbReference type="NCBIfam" id="TIGR01787">
    <property type="entry name" value="squalene_cyclas"/>
    <property type="match status" value="1"/>
</dbReference>
<dbReference type="SUPFAM" id="SSF48239">
    <property type="entry name" value="Terpenoid cyclases/Protein prenyltransferases"/>
    <property type="match status" value="2"/>
</dbReference>
<dbReference type="GO" id="GO:0016104">
    <property type="term" value="P:triterpenoid biosynthetic process"/>
    <property type="evidence" value="ECO:0007669"/>
    <property type="project" value="InterPro"/>
</dbReference>
<keyword evidence="3" id="KW-0677">Repeat</keyword>
<dbReference type="EC" id="5.4.99.17" evidence="7"/>
<dbReference type="AlphaFoldDB" id="A0A328U6G4"/>
<dbReference type="Proteomes" id="UP000249260">
    <property type="component" value="Unassembled WGS sequence"/>
</dbReference>
<dbReference type="NCBIfam" id="TIGR01507">
    <property type="entry name" value="hopene_cyclase"/>
    <property type="match status" value="1"/>
</dbReference>
<dbReference type="GO" id="GO:0005811">
    <property type="term" value="C:lipid droplet"/>
    <property type="evidence" value="ECO:0007669"/>
    <property type="project" value="InterPro"/>
</dbReference>
<dbReference type="InterPro" id="IPR006400">
    <property type="entry name" value="Hopene-cyclase"/>
</dbReference>
<organism evidence="7 8">
    <name type="scientific">Paenibacillus montanisoli</name>
    <dbReference type="NCBI Taxonomy" id="2081970"/>
    <lineage>
        <taxon>Bacteria</taxon>
        <taxon>Bacillati</taxon>
        <taxon>Bacillota</taxon>
        <taxon>Bacilli</taxon>
        <taxon>Bacillales</taxon>
        <taxon>Paenibacillaceae</taxon>
        <taxon>Paenibacillus</taxon>
    </lineage>
</organism>
<evidence type="ECO:0000259" key="5">
    <source>
        <dbReference type="Pfam" id="PF13243"/>
    </source>
</evidence>
<dbReference type="InterPro" id="IPR018333">
    <property type="entry name" value="Squalene_cyclase"/>
</dbReference>
<evidence type="ECO:0000256" key="3">
    <source>
        <dbReference type="ARBA" id="ARBA00022737"/>
    </source>
</evidence>
<dbReference type="EMBL" id="QLUW01000001">
    <property type="protein sequence ID" value="RAP78169.1"/>
    <property type="molecule type" value="Genomic_DNA"/>
</dbReference>
<comment type="similarity">
    <text evidence="2">Belongs to the terpene cyclase/mutase family.</text>
</comment>
<dbReference type="Gene3D" id="1.50.10.20">
    <property type="match status" value="2"/>
</dbReference>
<evidence type="ECO:0000256" key="1">
    <source>
        <dbReference type="ARBA" id="ARBA00004999"/>
    </source>
</evidence>
<gene>
    <name evidence="7" type="primary">shc</name>
    <name evidence="7" type="ORF">DL346_06975</name>
</gene>
<protein>
    <submittedName>
        <fullName evidence="7">Squalene--hopene cyclase</fullName>
        <ecNumber evidence="7">5.4.99.17</ecNumber>
    </submittedName>
</protein>
<dbReference type="Pfam" id="PF13249">
    <property type="entry name" value="SQHop_cyclase_N"/>
    <property type="match status" value="1"/>
</dbReference>
<comment type="pathway">
    <text evidence="1">Secondary metabolite biosynthesis; hopanoid biosynthesis.</text>
</comment>
<comment type="caution">
    <text evidence="7">The sequence shown here is derived from an EMBL/GenBank/DDBJ whole genome shotgun (WGS) entry which is preliminary data.</text>
</comment>
<dbReference type="Pfam" id="PF13243">
    <property type="entry name" value="SQHop_cyclase_C"/>
    <property type="match status" value="1"/>
</dbReference>
<feature type="domain" description="Squalene cyclase N-terminal" evidence="6">
    <location>
        <begin position="14"/>
        <end position="293"/>
    </location>
</feature>
<evidence type="ECO:0000313" key="8">
    <source>
        <dbReference type="Proteomes" id="UP000249260"/>
    </source>
</evidence>
<keyword evidence="8" id="KW-1185">Reference proteome</keyword>
<dbReference type="SFLD" id="SFLDG01016">
    <property type="entry name" value="Prenyltransferase_Like_2"/>
    <property type="match status" value="1"/>
</dbReference>
<name>A0A328U6G4_9BACL</name>
<evidence type="ECO:0000313" key="7">
    <source>
        <dbReference type="EMBL" id="RAP78169.1"/>
    </source>
</evidence>
<dbReference type="PANTHER" id="PTHR11764">
    <property type="entry name" value="TERPENE CYCLASE/MUTASE FAMILY MEMBER"/>
    <property type="match status" value="1"/>
</dbReference>
<dbReference type="OrthoDB" id="9758578at2"/>